<comment type="caution">
    <text evidence="2">The sequence shown here is derived from an EMBL/GenBank/DDBJ whole genome shotgun (WGS) entry which is preliminary data.</text>
</comment>
<dbReference type="AlphaFoldDB" id="A0A838B2S1"/>
<evidence type="ECO:0000313" key="2">
    <source>
        <dbReference type="EMBL" id="MBA1140331.1"/>
    </source>
</evidence>
<keyword evidence="3" id="KW-1185">Reference proteome</keyword>
<dbReference type="Proteomes" id="UP000558284">
    <property type="component" value="Unassembled WGS sequence"/>
</dbReference>
<gene>
    <name evidence="2" type="ORF">H0241_08675</name>
</gene>
<proteinExistence type="predicted"/>
<sequence length="113" mass="11723">MKRFVLGRLLVILALAGLLLAPIGAAIAGPAMPAVLTAGMAVDMDCCPKQQTPQNDCGKTCPFVALCLTGLSGLAAGEVLFTPRVVASQSLRHGREFELASLASKPPSRPPRI</sequence>
<evidence type="ECO:0000313" key="3">
    <source>
        <dbReference type="Proteomes" id="UP000558284"/>
    </source>
</evidence>
<name>A0A838B2S1_9HYPH</name>
<keyword evidence="1" id="KW-0732">Signal</keyword>
<organism evidence="2 3">
    <name type="scientific">Mesorhizobium neociceri</name>
    <dbReference type="NCBI Taxonomy" id="1307853"/>
    <lineage>
        <taxon>Bacteria</taxon>
        <taxon>Pseudomonadati</taxon>
        <taxon>Pseudomonadota</taxon>
        <taxon>Alphaproteobacteria</taxon>
        <taxon>Hyphomicrobiales</taxon>
        <taxon>Phyllobacteriaceae</taxon>
        <taxon>Mesorhizobium</taxon>
    </lineage>
</organism>
<protein>
    <submittedName>
        <fullName evidence="2">Uncharacterized protein</fullName>
    </submittedName>
</protein>
<reference evidence="2 3" key="1">
    <citation type="submission" date="2020-07" db="EMBL/GenBank/DDBJ databases">
        <title>Definition of the novel symbiovar canariense within Mesorhizobium novociceri, a new species of genus Mesorhizobium nodulating Cicer canariense in the Caldera de Taburiente National Park (La Palma, Canary Islands).</title>
        <authorList>
            <person name="Leon-Barrios M."/>
            <person name="Perez-Yepez J."/>
            <person name="Flores-Felix J.D."/>
            <person name="Ramirez-Baena M.H."/>
            <person name="Pulido-Suarez L."/>
            <person name="Igual J.M."/>
            <person name="Velazquez E."/>
            <person name="Peix A."/>
        </authorList>
    </citation>
    <scope>NUCLEOTIDE SEQUENCE [LARGE SCALE GENOMIC DNA]</scope>
    <source>
        <strain evidence="2 3">CCANP35</strain>
    </source>
</reference>
<dbReference type="EMBL" id="JACDTY010000003">
    <property type="protein sequence ID" value="MBA1140331.1"/>
    <property type="molecule type" value="Genomic_DNA"/>
</dbReference>
<dbReference type="RefSeq" id="WP_181057025.1">
    <property type="nucleotide sequence ID" value="NZ_JACDTY010000003.1"/>
</dbReference>
<accession>A0A838B2S1</accession>
<evidence type="ECO:0000256" key="1">
    <source>
        <dbReference type="SAM" id="SignalP"/>
    </source>
</evidence>
<feature type="chain" id="PRO_5032695456" evidence="1">
    <location>
        <begin position="29"/>
        <end position="113"/>
    </location>
</feature>
<feature type="signal peptide" evidence="1">
    <location>
        <begin position="1"/>
        <end position="28"/>
    </location>
</feature>